<dbReference type="Proteomes" id="UP001296873">
    <property type="component" value="Unassembled WGS sequence"/>
</dbReference>
<evidence type="ECO:0000313" key="1">
    <source>
        <dbReference type="EMBL" id="MBK1669551.1"/>
    </source>
</evidence>
<comment type="caution">
    <text evidence="1">The sequence shown here is derived from an EMBL/GenBank/DDBJ whole genome shotgun (WGS) entry which is preliminary data.</text>
</comment>
<gene>
    <name evidence="1" type="ORF">CKO28_16045</name>
</gene>
<organism evidence="1 2">
    <name type="scientific">Rhodovibrio sodomensis</name>
    <dbReference type="NCBI Taxonomy" id="1088"/>
    <lineage>
        <taxon>Bacteria</taxon>
        <taxon>Pseudomonadati</taxon>
        <taxon>Pseudomonadota</taxon>
        <taxon>Alphaproteobacteria</taxon>
        <taxon>Rhodospirillales</taxon>
        <taxon>Rhodovibrionaceae</taxon>
        <taxon>Rhodovibrio</taxon>
    </lineage>
</organism>
<dbReference type="EMBL" id="NRRL01000052">
    <property type="protein sequence ID" value="MBK1669551.1"/>
    <property type="molecule type" value="Genomic_DNA"/>
</dbReference>
<reference evidence="1 2" key="1">
    <citation type="journal article" date="2020" name="Microorganisms">
        <title>Osmotic Adaptation and Compatible Solute Biosynthesis of Phototrophic Bacteria as Revealed from Genome Analyses.</title>
        <authorList>
            <person name="Imhoff J.F."/>
            <person name="Rahn T."/>
            <person name="Kunzel S."/>
            <person name="Keller A."/>
            <person name="Neulinger S.C."/>
        </authorList>
    </citation>
    <scope>NUCLEOTIDE SEQUENCE [LARGE SCALE GENOMIC DNA]</scope>
    <source>
        <strain evidence="1 2">DSM 9895</strain>
    </source>
</reference>
<keyword evidence="2" id="KW-1185">Reference proteome</keyword>
<evidence type="ECO:0000313" key="2">
    <source>
        <dbReference type="Proteomes" id="UP001296873"/>
    </source>
</evidence>
<accession>A0ABS1DHS8</accession>
<proteinExistence type="predicted"/>
<sequence>MSGNAVSYAGALDPARAIDDLVAYQADSGRGGGFASGTADARLSVGENLAETPAPNALVFSVRRSGALPGAFLSHTDCG</sequence>
<name>A0ABS1DHS8_9PROT</name>
<dbReference type="RefSeq" id="WP_200341886.1">
    <property type="nucleotide sequence ID" value="NZ_NRRL01000052.1"/>
</dbReference>
<protein>
    <submittedName>
        <fullName evidence="1">Uncharacterized protein</fullName>
    </submittedName>
</protein>